<dbReference type="Proteomes" id="UP001055185">
    <property type="component" value="Unassembled WGS sequence"/>
</dbReference>
<keyword evidence="3" id="KW-0813">Transport</keyword>
<dbReference type="PANTHER" id="PTHR21716:SF53">
    <property type="entry name" value="PERMEASE PERM-RELATED"/>
    <property type="match status" value="1"/>
</dbReference>
<dbReference type="InterPro" id="IPR002549">
    <property type="entry name" value="AI-2E-like"/>
</dbReference>
<reference evidence="9" key="1">
    <citation type="journal article" date="2022" name="Int. J. Syst. Evol. Microbiol.">
        <title>Genome-based, phenotypic and chemotaxonomic classification of Faecalibacterium strains: proposal of three novel species Faecalibacterium duncaniae sp. nov., Faecalibacterium hattorii sp. nov. and Faecalibacterium gallinarum sp. nov. .</title>
        <authorList>
            <person name="Sakamoto M."/>
            <person name="Sakurai N."/>
            <person name="Tanno H."/>
            <person name="Iino T."/>
            <person name="Ohkuma M."/>
            <person name="Endo A."/>
        </authorList>
    </citation>
    <scope>NUCLEOTIDE SEQUENCE</scope>
    <source>
        <strain evidence="9">JCM 17207</strain>
    </source>
</reference>
<dbReference type="Pfam" id="PF01594">
    <property type="entry name" value="AI-2E_transport"/>
    <property type="match status" value="1"/>
</dbReference>
<dbReference type="PANTHER" id="PTHR21716">
    <property type="entry name" value="TRANSMEMBRANE PROTEIN"/>
    <property type="match status" value="1"/>
</dbReference>
<feature type="transmembrane region" description="Helical" evidence="8">
    <location>
        <begin position="298"/>
        <end position="319"/>
    </location>
</feature>
<sequence length="404" mass="44019">MGAAWAAAGCYEEYKMDKQMKQVAAIVFGGIGFYFALTHFQVLAGWIARLLAIFLPVLVGGILAFFLNVPMSGIERGLQRAFASRKKNKRTKWTRPVSLVLTFLCIIAVFAVGVSMLVPELSRSVMAVYEQIQLSLPKLLDWMQQSGIDTGMLEAQLALIDFKELLGQVANSAGTVMGTVMGAVTATVSVFSTALFSLVVAIYILMDKENLSRQCKKLLFAYLRPDDARLILHVCNLTRDIFSKFLSGQVVESLVLGSLMFVALSLAKLPYASLIAVLTTVCAFIPYVGAFISCGIGVLLTLMVNPMQAVLCLVVYQVVQFIENQFIYPRVVGSSVGLSALWTIVAVLVGGEAMGILGMIFFIPCTAVIYTLVREGTNRRLERLRAAAAQTPAEPETPDQTPEN</sequence>
<keyword evidence="10" id="KW-1185">Reference proteome</keyword>
<accession>A0AA37J104</accession>
<evidence type="ECO:0000256" key="4">
    <source>
        <dbReference type="ARBA" id="ARBA00022475"/>
    </source>
</evidence>
<evidence type="ECO:0000256" key="3">
    <source>
        <dbReference type="ARBA" id="ARBA00022448"/>
    </source>
</evidence>
<evidence type="ECO:0000313" key="9">
    <source>
        <dbReference type="EMBL" id="GJN65783.1"/>
    </source>
</evidence>
<evidence type="ECO:0000256" key="7">
    <source>
        <dbReference type="ARBA" id="ARBA00023136"/>
    </source>
</evidence>
<comment type="caution">
    <text evidence="9">The sequence shown here is derived from an EMBL/GenBank/DDBJ whole genome shotgun (WGS) entry which is preliminary data.</text>
</comment>
<evidence type="ECO:0000256" key="6">
    <source>
        <dbReference type="ARBA" id="ARBA00022989"/>
    </source>
</evidence>
<evidence type="ECO:0000313" key="10">
    <source>
        <dbReference type="Proteomes" id="UP001055185"/>
    </source>
</evidence>
<name>A0AA37J104_9FIRM</name>
<feature type="transmembrane region" description="Helical" evidence="8">
    <location>
        <begin position="180"/>
        <end position="206"/>
    </location>
</feature>
<feature type="transmembrane region" description="Helical" evidence="8">
    <location>
        <begin position="269"/>
        <end position="292"/>
    </location>
</feature>
<gene>
    <name evidence="9" type="ORF">JCM17207_24080</name>
</gene>
<keyword evidence="5 8" id="KW-0812">Transmembrane</keyword>
<organism evidence="9 10">
    <name type="scientific">Faecalibacterium gallinarum</name>
    <dbReference type="NCBI Taxonomy" id="2903556"/>
    <lineage>
        <taxon>Bacteria</taxon>
        <taxon>Bacillati</taxon>
        <taxon>Bacillota</taxon>
        <taxon>Clostridia</taxon>
        <taxon>Eubacteriales</taxon>
        <taxon>Oscillospiraceae</taxon>
        <taxon>Faecalibacterium</taxon>
    </lineage>
</organism>
<dbReference type="GO" id="GO:0005886">
    <property type="term" value="C:plasma membrane"/>
    <property type="evidence" value="ECO:0007669"/>
    <property type="project" value="UniProtKB-SubCell"/>
</dbReference>
<feature type="transmembrane region" description="Helical" evidence="8">
    <location>
        <begin position="355"/>
        <end position="373"/>
    </location>
</feature>
<evidence type="ECO:0000256" key="1">
    <source>
        <dbReference type="ARBA" id="ARBA00004651"/>
    </source>
</evidence>
<keyword evidence="6 8" id="KW-1133">Transmembrane helix</keyword>
<comment type="subcellular location">
    <subcellularLocation>
        <location evidence="1">Cell membrane</location>
        <topology evidence="1">Multi-pass membrane protein</topology>
    </subcellularLocation>
</comment>
<proteinExistence type="inferred from homology"/>
<comment type="similarity">
    <text evidence="2">Belongs to the autoinducer-2 exporter (AI-2E) (TC 2.A.86) family.</text>
</comment>
<evidence type="ECO:0000256" key="8">
    <source>
        <dbReference type="SAM" id="Phobius"/>
    </source>
</evidence>
<feature type="transmembrane region" description="Helical" evidence="8">
    <location>
        <begin position="23"/>
        <end position="40"/>
    </location>
</feature>
<evidence type="ECO:0000256" key="5">
    <source>
        <dbReference type="ARBA" id="ARBA00022692"/>
    </source>
</evidence>
<dbReference type="GO" id="GO:0055085">
    <property type="term" value="P:transmembrane transport"/>
    <property type="evidence" value="ECO:0007669"/>
    <property type="project" value="TreeGrafter"/>
</dbReference>
<feature type="transmembrane region" description="Helical" evidence="8">
    <location>
        <begin position="46"/>
        <end position="67"/>
    </location>
</feature>
<protein>
    <submittedName>
        <fullName evidence="9">AI-2E family transporter</fullName>
    </submittedName>
</protein>
<feature type="transmembrane region" description="Helical" evidence="8">
    <location>
        <begin position="97"/>
        <end position="118"/>
    </location>
</feature>
<dbReference type="AlphaFoldDB" id="A0AA37J104"/>
<keyword evidence="7 8" id="KW-0472">Membrane</keyword>
<feature type="transmembrane region" description="Helical" evidence="8">
    <location>
        <begin position="331"/>
        <end position="349"/>
    </location>
</feature>
<dbReference type="EMBL" id="BQKV01000106">
    <property type="protein sequence ID" value="GJN65783.1"/>
    <property type="molecule type" value="Genomic_DNA"/>
</dbReference>
<keyword evidence="4" id="KW-1003">Cell membrane</keyword>
<evidence type="ECO:0000256" key="2">
    <source>
        <dbReference type="ARBA" id="ARBA00009773"/>
    </source>
</evidence>